<proteinExistence type="predicted"/>
<keyword evidence="3" id="KW-1185">Reference proteome</keyword>
<dbReference type="Gene3D" id="3.40.1350.10">
    <property type="match status" value="1"/>
</dbReference>
<sequence>MWLRVEEPEQADASINWARDYEFDRNWPPEEGVASPTAVDDEVLDAVADHGVRAWLPADDVEGYDALVEAGDDVRAVRFERGWVVDDRVRFDTGGADESAAEREAVDDVLVYCAERDAVYAIARDASDETASFRVTEPKKPDSRIRRARDYRFAENWPTQTDS</sequence>
<dbReference type="EMBL" id="JBHTAP010000001">
    <property type="protein sequence ID" value="MFC7235310.1"/>
    <property type="molecule type" value="Genomic_DNA"/>
</dbReference>
<dbReference type="AlphaFoldDB" id="A0ABD5ZPS5"/>
<accession>A0ABD5ZPS5</accession>
<evidence type="ECO:0000259" key="1">
    <source>
        <dbReference type="Pfam" id="PF11645"/>
    </source>
</evidence>
<keyword evidence="2" id="KW-0255">Endonuclease</keyword>
<keyword evidence="2" id="KW-0540">Nuclease</keyword>
<organism evidence="2 3">
    <name type="scientific">Halosegnis marinus</name>
    <dbReference type="NCBI Taxonomy" id="3034023"/>
    <lineage>
        <taxon>Archaea</taxon>
        <taxon>Methanobacteriati</taxon>
        <taxon>Methanobacteriota</taxon>
        <taxon>Stenosarchaea group</taxon>
        <taxon>Halobacteria</taxon>
        <taxon>Halobacteriales</taxon>
        <taxon>Natronomonadaceae</taxon>
        <taxon>Halosegnis</taxon>
    </lineage>
</organism>
<evidence type="ECO:0000313" key="2">
    <source>
        <dbReference type="EMBL" id="MFC7235310.1"/>
    </source>
</evidence>
<dbReference type="GO" id="GO:0004519">
    <property type="term" value="F:endonuclease activity"/>
    <property type="evidence" value="ECO:0007669"/>
    <property type="project" value="UniProtKB-KW"/>
</dbReference>
<reference evidence="2 3" key="1">
    <citation type="journal article" date="2019" name="Int. J. Syst. Evol. Microbiol.">
        <title>The Global Catalogue of Microorganisms (GCM) 10K type strain sequencing project: providing services to taxonomists for standard genome sequencing and annotation.</title>
        <authorList>
            <consortium name="The Broad Institute Genomics Platform"/>
            <consortium name="The Broad Institute Genome Sequencing Center for Infectious Disease"/>
            <person name="Wu L."/>
            <person name="Ma J."/>
        </authorList>
    </citation>
    <scope>NUCLEOTIDE SEQUENCE [LARGE SCALE GENOMIC DNA]</scope>
    <source>
        <strain evidence="2 3">DT85</strain>
    </source>
</reference>
<protein>
    <submittedName>
        <fullName evidence="2">Group I intron-associated PD-(D/E)XK endonuclease</fullName>
    </submittedName>
</protein>
<name>A0ABD5ZPS5_9EURY</name>
<feature type="domain" description="PD(D/E)XK endonuclease" evidence="1">
    <location>
        <begin position="46"/>
        <end position="153"/>
    </location>
</feature>
<gene>
    <name evidence="2" type="ORF">ACFQJ4_08290</name>
</gene>
<dbReference type="Proteomes" id="UP001596398">
    <property type="component" value="Unassembled WGS sequence"/>
</dbReference>
<dbReference type="Pfam" id="PF11645">
    <property type="entry name" value="PDDEXK_5"/>
    <property type="match status" value="1"/>
</dbReference>
<dbReference type="GeneID" id="79267001"/>
<evidence type="ECO:0000313" key="3">
    <source>
        <dbReference type="Proteomes" id="UP001596398"/>
    </source>
</evidence>
<dbReference type="InterPro" id="IPR021671">
    <property type="entry name" value="PD(D/E)XK_Endonuc"/>
</dbReference>
<dbReference type="RefSeq" id="WP_276233440.1">
    <property type="nucleotide sequence ID" value="NZ_CP119802.1"/>
</dbReference>
<keyword evidence="2" id="KW-0378">Hydrolase</keyword>
<comment type="caution">
    <text evidence="2">The sequence shown here is derived from an EMBL/GenBank/DDBJ whole genome shotgun (WGS) entry which is preliminary data.</text>
</comment>
<dbReference type="InterPro" id="IPR011856">
    <property type="entry name" value="tRNA_endonuc-like_dom_sf"/>
</dbReference>